<dbReference type="EC" id="3.1.-.-" evidence="3"/>
<dbReference type="InterPro" id="IPR000073">
    <property type="entry name" value="AB_hydrolase_1"/>
</dbReference>
<organism evidence="3 4">
    <name type="scientific">Roseovarius albus</name>
    <dbReference type="NCBI Taxonomy" id="1247867"/>
    <lineage>
        <taxon>Bacteria</taxon>
        <taxon>Pseudomonadati</taxon>
        <taxon>Pseudomonadota</taxon>
        <taxon>Alphaproteobacteria</taxon>
        <taxon>Rhodobacterales</taxon>
        <taxon>Roseobacteraceae</taxon>
        <taxon>Roseovarius</taxon>
    </lineage>
</organism>
<dbReference type="RefSeq" id="WP_085804756.1">
    <property type="nucleotide sequence ID" value="NZ_FWFX01000003.1"/>
</dbReference>
<evidence type="ECO:0000313" key="4">
    <source>
        <dbReference type="Proteomes" id="UP000193061"/>
    </source>
</evidence>
<feature type="domain" description="AB hydrolase-1" evidence="2">
    <location>
        <begin position="16"/>
        <end position="239"/>
    </location>
</feature>
<name>A0A1X6YRQ4_9RHOB</name>
<dbReference type="PRINTS" id="PR00111">
    <property type="entry name" value="ABHYDROLASE"/>
</dbReference>
<sequence length="253" mass="28297">MLNMIEHGAPTEKPGLVIVHGLYGSGRNWGVIAKRLSDERHVVAVDMRNHGASKWTKTHNYPEMAEDLAEVLRSLDGPYDVLGHSMGGKASMTLALTQPELINRLIVADIAPVAYSHTQLQYVKAMQSVDLSKVSRKTDAVPMLETYVDDPQLVSFFLQSLDAPNKRWVLNLETLEAEMPEIMGFPDLDGAYNGQVLFLSGAQSDYVKPEYRDRIKALFPAAKFMKIPGAGHWLHAQKPREFEAAVRAWLNRD</sequence>
<keyword evidence="1 3" id="KW-0378">Hydrolase</keyword>
<protein>
    <submittedName>
        <fullName evidence="3">Esterase YbfF</fullName>
        <ecNumber evidence="3">3.1.-.-</ecNumber>
    </submittedName>
</protein>
<dbReference type="EMBL" id="FWFX01000003">
    <property type="protein sequence ID" value="SLN28684.1"/>
    <property type="molecule type" value="Genomic_DNA"/>
</dbReference>
<gene>
    <name evidence="3" type="primary">ybfF</name>
    <name evidence="3" type="ORF">ROA7450_01195</name>
</gene>
<dbReference type="AlphaFoldDB" id="A0A1X6YRQ4"/>
<keyword evidence="4" id="KW-1185">Reference proteome</keyword>
<dbReference type="PANTHER" id="PTHR46118">
    <property type="entry name" value="PROTEIN ABHD11"/>
    <property type="match status" value="1"/>
</dbReference>
<dbReference type="Pfam" id="PF00561">
    <property type="entry name" value="Abhydrolase_1"/>
    <property type="match status" value="1"/>
</dbReference>
<dbReference type="InterPro" id="IPR029058">
    <property type="entry name" value="AB_hydrolase_fold"/>
</dbReference>
<dbReference type="Gene3D" id="3.40.50.1820">
    <property type="entry name" value="alpha/beta hydrolase"/>
    <property type="match status" value="1"/>
</dbReference>
<proteinExistence type="predicted"/>
<evidence type="ECO:0000256" key="1">
    <source>
        <dbReference type="ARBA" id="ARBA00022801"/>
    </source>
</evidence>
<reference evidence="3 4" key="1">
    <citation type="submission" date="2017-03" db="EMBL/GenBank/DDBJ databases">
        <authorList>
            <person name="Afonso C.L."/>
            <person name="Miller P.J."/>
            <person name="Scott M.A."/>
            <person name="Spackman E."/>
            <person name="Goraichik I."/>
            <person name="Dimitrov K.M."/>
            <person name="Suarez D.L."/>
            <person name="Swayne D.E."/>
        </authorList>
    </citation>
    <scope>NUCLEOTIDE SEQUENCE [LARGE SCALE GENOMIC DNA]</scope>
    <source>
        <strain evidence="3 4">CECT 7450</strain>
    </source>
</reference>
<dbReference type="PANTHER" id="PTHR46118:SF4">
    <property type="entry name" value="PROTEIN ABHD11"/>
    <property type="match status" value="1"/>
</dbReference>
<dbReference type="Proteomes" id="UP000193061">
    <property type="component" value="Unassembled WGS sequence"/>
</dbReference>
<dbReference type="SUPFAM" id="SSF53474">
    <property type="entry name" value="alpha/beta-Hydrolases"/>
    <property type="match status" value="1"/>
</dbReference>
<evidence type="ECO:0000259" key="2">
    <source>
        <dbReference type="Pfam" id="PF00561"/>
    </source>
</evidence>
<dbReference type="OrthoDB" id="9808398at2"/>
<accession>A0A1X6YRQ4</accession>
<dbReference type="GO" id="GO:0016787">
    <property type="term" value="F:hydrolase activity"/>
    <property type="evidence" value="ECO:0007669"/>
    <property type="project" value="UniProtKB-KW"/>
</dbReference>
<evidence type="ECO:0000313" key="3">
    <source>
        <dbReference type="EMBL" id="SLN28684.1"/>
    </source>
</evidence>